<dbReference type="InterPro" id="IPR004182">
    <property type="entry name" value="GRAM"/>
</dbReference>
<evidence type="ECO:0000256" key="2">
    <source>
        <dbReference type="SAM" id="Phobius"/>
    </source>
</evidence>
<dbReference type="InterPro" id="IPR011993">
    <property type="entry name" value="PH-like_dom_sf"/>
</dbReference>
<dbReference type="OrthoDB" id="74360at2759"/>
<dbReference type="HOGENOM" id="CLU_544333_0_0_1"/>
<dbReference type="Proteomes" id="UP000030746">
    <property type="component" value="Unassembled WGS sequence"/>
</dbReference>
<reference evidence="4 5" key="1">
    <citation type="journal article" date="2013" name="Nature">
        <title>Insights into bilaterian evolution from three spiralian genomes.</title>
        <authorList>
            <person name="Simakov O."/>
            <person name="Marletaz F."/>
            <person name="Cho S.J."/>
            <person name="Edsinger-Gonzales E."/>
            <person name="Havlak P."/>
            <person name="Hellsten U."/>
            <person name="Kuo D.H."/>
            <person name="Larsson T."/>
            <person name="Lv J."/>
            <person name="Arendt D."/>
            <person name="Savage R."/>
            <person name="Osoegawa K."/>
            <person name="de Jong P."/>
            <person name="Grimwood J."/>
            <person name="Chapman J.A."/>
            <person name="Shapiro H."/>
            <person name="Aerts A."/>
            <person name="Otillar R.P."/>
            <person name="Terry A.Y."/>
            <person name="Boore J.L."/>
            <person name="Grigoriev I.V."/>
            <person name="Lindberg D.R."/>
            <person name="Seaver E.C."/>
            <person name="Weisblat D.A."/>
            <person name="Putnam N.H."/>
            <person name="Rokhsar D.S."/>
        </authorList>
    </citation>
    <scope>NUCLEOTIDE SEQUENCE [LARGE SCALE GENOMIC DNA]</scope>
</reference>
<dbReference type="RefSeq" id="XP_009061692.1">
    <property type="nucleotide sequence ID" value="XM_009063444.1"/>
</dbReference>
<dbReference type="STRING" id="225164.V3ZXY9"/>
<dbReference type="EMBL" id="KB202883">
    <property type="protein sequence ID" value="ESO87495.1"/>
    <property type="molecule type" value="Genomic_DNA"/>
</dbReference>
<dbReference type="GeneID" id="20240311"/>
<dbReference type="GO" id="GO:0032934">
    <property type="term" value="F:sterol binding"/>
    <property type="evidence" value="ECO:0007669"/>
    <property type="project" value="TreeGrafter"/>
</dbReference>
<dbReference type="CDD" id="cd13220">
    <property type="entry name" value="PH-GRAM_GRAMDC"/>
    <property type="match status" value="1"/>
</dbReference>
<feature type="region of interest" description="Disordered" evidence="1">
    <location>
        <begin position="78"/>
        <end position="122"/>
    </location>
</feature>
<gene>
    <name evidence="4" type="ORF">LOTGIDRAFT_166372</name>
</gene>
<dbReference type="GO" id="GO:0120015">
    <property type="term" value="F:sterol transfer activity"/>
    <property type="evidence" value="ECO:0007669"/>
    <property type="project" value="TreeGrafter"/>
</dbReference>
<proteinExistence type="predicted"/>
<name>V3ZXY9_LOTGI</name>
<dbReference type="CTD" id="20240311"/>
<keyword evidence="2" id="KW-0472">Membrane</keyword>
<dbReference type="KEGG" id="lgi:LOTGIDRAFT_166372"/>
<dbReference type="Pfam" id="PF02893">
    <property type="entry name" value="GRAM"/>
    <property type="match status" value="1"/>
</dbReference>
<keyword evidence="2" id="KW-1133">Transmembrane helix</keyword>
<evidence type="ECO:0000256" key="1">
    <source>
        <dbReference type="SAM" id="MobiDB-lite"/>
    </source>
</evidence>
<organism evidence="4 5">
    <name type="scientific">Lottia gigantea</name>
    <name type="common">Giant owl limpet</name>
    <dbReference type="NCBI Taxonomy" id="225164"/>
    <lineage>
        <taxon>Eukaryota</taxon>
        <taxon>Metazoa</taxon>
        <taxon>Spiralia</taxon>
        <taxon>Lophotrochozoa</taxon>
        <taxon>Mollusca</taxon>
        <taxon>Gastropoda</taxon>
        <taxon>Patellogastropoda</taxon>
        <taxon>Lottioidea</taxon>
        <taxon>Lottiidae</taxon>
        <taxon>Lottia</taxon>
    </lineage>
</organism>
<dbReference type="GO" id="GO:0005789">
    <property type="term" value="C:endoplasmic reticulum membrane"/>
    <property type="evidence" value="ECO:0007669"/>
    <property type="project" value="TreeGrafter"/>
</dbReference>
<feature type="compositionally biased region" description="Basic and acidic residues" evidence="1">
    <location>
        <begin position="78"/>
        <end position="92"/>
    </location>
</feature>
<feature type="transmembrane region" description="Helical" evidence="2">
    <location>
        <begin position="399"/>
        <end position="424"/>
    </location>
</feature>
<feature type="region of interest" description="Disordered" evidence="1">
    <location>
        <begin position="1"/>
        <end position="21"/>
    </location>
</feature>
<keyword evidence="2" id="KW-0812">Transmembrane</keyword>
<dbReference type="Gene3D" id="2.30.29.30">
    <property type="entry name" value="Pleckstrin-homology domain (PH domain)/Phosphotyrosine-binding domain (PTB)"/>
    <property type="match status" value="1"/>
</dbReference>
<dbReference type="PANTHER" id="PTHR23319:SF4">
    <property type="entry name" value="GRAM DOMAIN CONTAINING 1B, ISOFORM E"/>
    <property type="match status" value="1"/>
</dbReference>
<accession>V3ZXY9</accession>
<dbReference type="AlphaFoldDB" id="V3ZXY9"/>
<keyword evidence="5" id="KW-1185">Reference proteome</keyword>
<dbReference type="InterPro" id="IPR051482">
    <property type="entry name" value="Cholesterol_transport"/>
</dbReference>
<evidence type="ECO:0000259" key="3">
    <source>
        <dbReference type="SMART" id="SM00568"/>
    </source>
</evidence>
<evidence type="ECO:0000313" key="5">
    <source>
        <dbReference type="Proteomes" id="UP000030746"/>
    </source>
</evidence>
<protein>
    <recommendedName>
        <fullName evidence="3">GRAM domain-containing protein</fullName>
    </recommendedName>
</protein>
<dbReference type="OMA" id="ICSTFYM"/>
<dbReference type="PANTHER" id="PTHR23319">
    <property type="entry name" value="GRAM DOMAIN CONTAINING 1B, ISOFORM E"/>
    <property type="match status" value="1"/>
</dbReference>
<sequence>MAAEDSTPKHGKSTPRVLSAKRRTVEFLRTFGIFSHRPQDRKDDDDHDYKEKPIQRSRTLDVKKVFWRNDMEIRRVNSDRFTRRNNKSEHGSHAQTSRARKSLPTISTLSTSSGGGGDKSPVFNGNDVCDLLAPKTESDVSRNVSPNMNTRKPTNGHIDFFYPSVSKSRNEQFHKLFQSVPEDEFPIDYFSCAFKGDILLQGLMYVSPNWICFYSKIKGRGRQVEIPFSDIICITREKTALVFPNAIGIQTADTKVVFGSFMSRDSTYRLLENLWKQSHDSEKESTLISANDYRKSDKCSSLSESCSSFDVEQEVDNSSETDSDVCLKCGSVNMKTEPTRPSDKKTCLTCESNNNVDQKPSRIDRIPFFYIVKCFDCTEPYKAFCRLKVRLQHIPRTNLLLTVCSILVFFLLLSAVGLTYKILVIQARLEMASMWTPQTKLLFRDHMMDEAYKVQRESHESTINHLHTVIKANIHLLQEVHDSLRSLQSQVHDTCQTKDCP</sequence>
<dbReference type="GO" id="GO:0032366">
    <property type="term" value="P:intracellular sterol transport"/>
    <property type="evidence" value="ECO:0007669"/>
    <property type="project" value="TreeGrafter"/>
</dbReference>
<feature type="domain" description="GRAM" evidence="3">
    <location>
        <begin position="171"/>
        <end position="238"/>
    </location>
</feature>
<dbReference type="SMART" id="SM00568">
    <property type="entry name" value="GRAM"/>
    <property type="match status" value="1"/>
</dbReference>
<evidence type="ECO:0000313" key="4">
    <source>
        <dbReference type="EMBL" id="ESO87495.1"/>
    </source>
</evidence>
<dbReference type="GO" id="GO:0140268">
    <property type="term" value="C:endoplasmic reticulum-plasma membrane contact site"/>
    <property type="evidence" value="ECO:0007669"/>
    <property type="project" value="TreeGrafter"/>
</dbReference>
<dbReference type="GO" id="GO:0005886">
    <property type="term" value="C:plasma membrane"/>
    <property type="evidence" value="ECO:0007669"/>
    <property type="project" value="TreeGrafter"/>
</dbReference>